<feature type="compositionally biased region" description="Low complexity" evidence="1">
    <location>
        <begin position="87"/>
        <end position="105"/>
    </location>
</feature>
<protein>
    <submittedName>
        <fullName evidence="2">Uncharacterized protein</fullName>
    </submittedName>
</protein>
<evidence type="ECO:0000256" key="1">
    <source>
        <dbReference type="SAM" id="MobiDB-lite"/>
    </source>
</evidence>
<evidence type="ECO:0000313" key="2">
    <source>
        <dbReference type="EMBL" id="KAF7402363.1"/>
    </source>
</evidence>
<proteinExistence type="predicted"/>
<comment type="caution">
    <text evidence="2">The sequence shown here is derived from an EMBL/GenBank/DDBJ whole genome shotgun (WGS) entry which is preliminary data.</text>
</comment>
<dbReference type="EMBL" id="JACSEA010000004">
    <property type="protein sequence ID" value="KAF7402363.1"/>
    <property type="molecule type" value="Genomic_DNA"/>
</dbReference>
<keyword evidence="3" id="KW-1185">Reference proteome</keyword>
<dbReference type="AlphaFoldDB" id="A0A834NCG3"/>
<gene>
    <name evidence="2" type="ORF">HZH66_004630</name>
</gene>
<accession>A0A834NCG3</accession>
<name>A0A834NCG3_VESVU</name>
<dbReference type="Proteomes" id="UP000614350">
    <property type="component" value="Unassembled WGS sequence"/>
</dbReference>
<sequence>MRKDFVNVSDKKIRNRNLLVQKRNVNRNPSGALKKLNSDCVENLRVDYNLVRKDTNDTASSLVEQSMNVESALKSVKTLQSTQSVQTKSVIESSTSIKSVTTSSSRSHRSLEKRQEEKEEEEEEEEEEEKDKYAEERLEVSATSLAPLQTLWFAAK</sequence>
<feature type="compositionally biased region" description="Acidic residues" evidence="1">
    <location>
        <begin position="118"/>
        <end position="129"/>
    </location>
</feature>
<organism evidence="2 3">
    <name type="scientific">Vespula vulgaris</name>
    <name type="common">Yellow jacket</name>
    <name type="synonym">Wasp</name>
    <dbReference type="NCBI Taxonomy" id="7454"/>
    <lineage>
        <taxon>Eukaryota</taxon>
        <taxon>Metazoa</taxon>
        <taxon>Ecdysozoa</taxon>
        <taxon>Arthropoda</taxon>
        <taxon>Hexapoda</taxon>
        <taxon>Insecta</taxon>
        <taxon>Pterygota</taxon>
        <taxon>Neoptera</taxon>
        <taxon>Endopterygota</taxon>
        <taxon>Hymenoptera</taxon>
        <taxon>Apocrita</taxon>
        <taxon>Aculeata</taxon>
        <taxon>Vespoidea</taxon>
        <taxon>Vespidae</taxon>
        <taxon>Vespinae</taxon>
        <taxon>Vespula</taxon>
    </lineage>
</organism>
<reference evidence="2" key="1">
    <citation type="journal article" date="2020" name="G3 (Bethesda)">
        <title>High-Quality Assemblies for Three Invasive Social Wasps from the &lt;i&gt;Vespula&lt;/i&gt; Genus.</title>
        <authorList>
            <person name="Harrop T.W.R."/>
            <person name="Guhlin J."/>
            <person name="McLaughlin G.M."/>
            <person name="Permina E."/>
            <person name="Stockwell P."/>
            <person name="Gilligan J."/>
            <person name="Le Lec M.F."/>
            <person name="Gruber M.A.M."/>
            <person name="Quinn O."/>
            <person name="Lovegrove M."/>
            <person name="Duncan E.J."/>
            <person name="Remnant E.J."/>
            <person name="Van Eeckhoven J."/>
            <person name="Graham B."/>
            <person name="Knapp R.A."/>
            <person name="Langford K.W."/>
            <person name="Kronenberg Z."/>
            <person name="Press M.O."/>
            <person name="Eacker S.M."/>
            <person name="Wilson-Rankin E.E."/>
            <person name="Purcell J."/>
            <person name="Lester P.J."/>
            <person name="Dearden P.K."/>
        </authorList>
    </citation>
    <scope>NUCLEOTIDE SEQUENCE</scope>
    <source>
        <strain evidence="2">Marl-1</strain>
    </source>
</reference>
<feature type="region of interest" description="Disordered" evidence="1">
    <location>
        <begin position="83"/>
        <end position="138"/>
    </location>
</feature>
<evidence type="ECO:0000313" key="3">
    <source>
        <dbReference type="Proteomes" id="UP000614350"/>
    </source>
</evidence>